<name>A0A1G7Q0V3_9PSEU</name>
<organism evidence="2 3">
    <name type="scientific">Lentzea fradiae</name>
    <dbReference type="NCBI Taxonomy" id="200378"/>
    <lineage>
        <taxon>Bacteria</taxon>
        <taxon>Bacillati</taxon>
        <taxon>Actinomycetota</taxon>
        <taxon>Actinomycetes</taxon>
        <taxon>Pseudonocardiales</taxon>
        <taxon>Pseudonocardiaceae</taxon>
        <taxon>Lentzea</taxon>
    </lineage>
</organism>
<feature type="domain" description="HTH marR-type" evidence="1">
    <location>
        <begin position="1"/>
        <end position="147"/>
    </location>
</feature>
<dbReference type="RefSeq" id="WP_090048122.1">
    <property type="nucleotide sequence ID" value="NZ_FNCC01000004.1"/>
</dbReference>
<dbReference type="SMART" id="SM00347">
    <property type="entry name" value="HTH_MARR"/>
    <property type="match status" value="1"/>
</dbReference>
<evidence type="ECO:0000313" key="2">
    <source>
        <dbReference type="EMBL" id="SDF92207.1"/>
    </source>
</evidence>
<dbReference type="AlphaFoldDB" id="A0A1G7Q0V3"/>
<dbReference type="Gene3D" id="1.10.10.10">
    <property type="entry name" value="Winged helix-like DNA-binding domain superfamily/Winged helix DNA-binding domain"/>
    <property type="match status" value="1"/>
</dbReference>
<dbReference type="GO" id="GO:0006950">
    <property type="term" value="P:response to stress"/>
    <property type="evidence" value="ECO:0007669"/>
    <property type="project" value="TreeGrafter"/>
</dbReference>
<dbReference type="Proteomes" id="UP000199623">
    <property type="component" value="Unassembled WGS sequence"/>
</dbReference>
<reference evidence="3" key="1">
    <citation type="submission" date="2016-10" db="EMBL/GenBank/DDBJ databases">
        <authorList>
            <person name="Varghese N."/>
            <person name="Submissions S."/>
        </authorList>
    </citation>
    <scope>NUCLEOTIDE SEQUENCE [LARGE SCALE GENOMIC DNA]</scope>
    <source>
        <strain evidence="3">CGMCC 4.3506</strain>
    </source>
</reference>
<dbReference type="EMBL" id="FNCC01000004">
    <property type="protein sequence ID" value="SDF92207.1"/>
    <property type="molecule type" value="Genomic_DNA"/>
</dbReference>
<accession>A0A1G7Q0V3</accession>
<evidence type="ECO:0000259" key="1">
    <source>
        <dbReference type="PROSITE" id="PS50995"/>
    </source>
</evidence>
<protein>
    <submittedName>
        <fullName evidence="2">DNA-binding transcriptional regulator, MarR family</fullName>
    </submittedName>
</protein>
<dbReference type="InterPro" id="IPR036388">
    <property type="entry name" value="WH-like_DNA-bd_sf"/>
</dbReference>
<sequence length="151" mass="17364">MGNARWLSEEEGYAWHHFVQAYHLLERQIEQQLQRDAGLSHAQYNVLVVLSEQPGNRMRMTELARRVVVSKSSLTYQIGKMEKAGLVRREPHESDERGILAVLTDVGRTLLRTTAPGHVLTVREYLIDLFTPEQLAQLGDFMRIVHEKADD</sequence>
<dbReference type="OrthoDB" id="3254910at2"/>
<dbReference type="Pfam" id="PF12802">
    <property type="entry name" value="MarR_2"/>
    <property type="match status" value="1"/>
</dbReference>
<keyword evidence="2" id="KW-0238">DNA-binding</keyword>
<dbReference type="InterPro" id="IPR039422">
    <property type="entry name" value="MarR/SlyA-like"/>
</dbReference>
<proteinExistence type="predicted"/>
<dbReference type="GO" id="GO:0003700">
    <property type="term" value="F:DNA-binding transcription factor activity"/>
    <property type="evidence" value="ECO:0007669"/>
    <property type="project" value="InterPro"/>
</dbReference>
<gene>
    <name evidence="2" type="ORF">SAMN05216553_104189</name>
</gene>
<dbReference type="PANTHER" id="PTHR33164:SF99">
    <property type="entry name" value="MARR FAMILY REGULATORY PROTEIN"/>
    <property type="match status" value="1"/>
</dbReference>
<dbReference type="SUPFAM" id="SSF46785">
    <property type="entry name" value="Winged helix' DNA-binding domain"/>
    <property type="match status" value="1"/>
</dbReference>
<dbReference type="PROSITE" id="PS50995">
    <property type="entry name" value="HTH_MARR_2"/>
    <property type="match status" value="1"/>
</dbReference>
<dbReference type="InterPro" id="IPR000835">
    <property type="entry name" value="HTH_MarR-typ"/>
</dbReference>
<dbReference type="InterPro" id="IPR036390">
    <property type="entry name" value="WH_DNA-bd_sf"/>
</dbReference>
<dbReference type="PANTHER" id="PTHR33164">
    <property type="entry name" value="TRANSCRIPTIONAL REGULATOR, MARR FAMILY"/>
    <property type="match status" value="1"/>
</dbReference>
<keyword evidence="3" id="KW-1185">Reference proteome</keyword>
<dbReference type="PRINTS" id="PR00598">
    <property type="entry name" value="HTHMARR"/>
</dbReference>
<dbReference type="STRING" id="200378.SAMN05216553_104189"/>
<dbReference type="GO" id="GO:0003677">
    <property type="term" value="F:DNA binding"/>
    <property type="evidence" value="ECO:0007669"/>
    <property type="project" value="UniProtKB-KW"/>
</dbReference>
<evidence type="ECO:0000313" key="3">
    <source>
        <dbReference type="Proteomes" id="UP000199623"/>
    </source>
</evidence>